<feature type="domain" description="Glycosyl transferase family 1" evidence="1">
    <location>
        <begin position="170"/>
        <end position="316"/>
    </location>
</feature>
<name>A0A5P1X173_9LACO</name>
<evidence type="ECO:0000313" key="2">
    <source>
        <dbReference type="EMBL" id="QER67135.1"/>
    </source>
</evidence>
<dbReference type="AlphaFoldDB" id="A0A5P1X173"/>
<dbReference type="PANTHER" id="PTHR12526">
    <property type="entry name" value="GLYCOSYLTRANSFERASE"/>
    <property type="match status" value="1"/>
</dbReference>
<protein>
    <submittedName>
        <fullName evidence="2">Glycosyltransferase</fullName>
    </submittedName>
</protein>
<dbReference type="Pfam" id="PF00534">
    <property type="entry name" value="Glycos_transf_1"/>
    <property type="match status" value="1"/>
</dbReference>
<dbReference type="SUPFAM" id="SSF53756">
    <property type="entry name" value="UDP-Glycosyltransferase/glycogen phosphorylase"/>
    <property type="match status" value="1"/>
</dbReference>
<keyword evidence="2" id="KW-0808">Transferase</keyword>
<dbReference type="EMBL" id="CP043939">
    <property type="protein sequence ID" value="QER67135.1"/>
    <property type="molecule type" value="Genomic_DNA"/>
</dbReference>
<evidence type="ECO:0000313" key="3">
    <source>
        <dbReference type="Proteomes" id="UP000325295"/>
    </source>
</evidence>
<accession>A0A5P1X173</accession>
<sequence length="351" mass="39890">MKTIQIVSPFLSGHGGTETVIGMVMSNQELKQSYHFQLFLSSGTSDSSWIDKFELSSDQVKSAPSNKIIQLGTIIAYFANSKSDIVICMTGRIVEIAFYVRKVFHKKYKIVSWIHFSLFDEKNVRYNKLHLADRHLAISSGIVEQLVSLGINEEDCYLVYNPVNVEKQVVINNKVKNEFVFIGRPELQGQKNLYEMFSILQQLKNYWHLTIYGSGEGLEETKKFVEDNGIINHVTFEGWVAEPWKHIHSATAVLLTSRYEGFPMVLVESLSHGIPVISSDCPVGPKDIVDNKHNGFLYTLGNIKQAALYLNSLNESTPLFSTENVKNSINKFSTVNYNKRFIKALNFEENE</sequence>
<evidence type="ECO:0000259" key="1">
    <source>
        <dbReference type="Pfam" id="PF00534"/>
    </source>
</evidence>
<dbReference type="Gene3D" id="3.40.50.2000">
    <property type="entry name" value="Glycogen Phosphorylase B"/>
    <property type="match status" value="2"/>
</dbReference>
<organism evidence="2 3">
    <name type="scientific">Paucilactobacillus nenjiangensis</name>
    <dbReference type="NCBI Taxonomy" id="1296540"/>
    <lineage>
        <taxon>Bacteria</taxon>
        <taxon>Bacillati</taxon>
        <taxon>Bacillota</taxon>
        <taxon>Bacilli</taxon>
        <taxon>Lactobacillales</taxon>
        <taxon>Lactobacillaceae</taxon>
        <taxon>Paucilactobacillus</taxon>
    </lineage>
</organism>
<dbReference type="GO" id="GO:0016757">
    <property type="term" value="F:glycosyltransferase activity"/>
    <property type="evidence" value="ECO:0007669"/>
    <property type="project" value="InterPro"/>
</dbReference>
<dbReference type="RefSeq" id="WP_150203801.1">
    <property type="nucleotide sequence ID" value="NZ_CP043939.1"/>
</dbReference>
<dbReference type="OrthoDB" id="9787617at2"/>
<proteinExistence type="predicted"/>
<dbReference type="KEGG" id="lnn:F0161_04130"/>
<dbReference type="InterPro" id="IPR001296">
    <property type="entry name" value="Glyco_trans_1"/>
</dbReference>
<gene>
    <name evidence="2" type="ORF">F0161_04130</name>
</gene>
<reference evidence="2 3" key="1">
    <citation type="submission" date="2019-09" db="EMBL/GenBank/DDBJ databases">
        <title>Complete Genome Sequence of Lactobacillus nenjiangensis SH-Y15, isolated from sauerkraut.</title>
        <authorList>
            <person name="Yang H."/>
        </authorList>
    </citation>
    <scope>NUCLEOTIDE SEQUENCE [LARGE SCALE GENOMIC DNA]</scope>
    <source>
        <strain evidence="2 3">SH-Y15</strain>
    </source>
</reference>
<dbReference type="CDD" id="cd03811">
    <property type="entry name" value="GT4_GT28_WabH-like"/>
    <property type="match status" value="1"/>
</dbReference>
<dbReference type="Proteomes" id="UP000325295">
    <property type="component" value="Chromosome"/>
</dbReference>
<keyword evidence="3" id="KW-1185">Reference proteome</keyword>
<dbReference type="PANTHER" id="PTHR12526:SF630">
    <property type="entry name" value="GLYCOSYLTRANSFERASE"/>
    <property type="match status" value="1"/>
</dbReference>